<dbReference type="PANTHER" id="PTHR31252">
    <property type="entry name" value="DUF4419 DOMAIN-CONTAINING PROTEIN"/>
    <property type="match status" value="1"/>
</dbReference>
<evidence type="ECO:0000313" key="1">
    <source>
        <dbReference type="EMBL" id="TFK96692.1"/>
    </source>
</evidence>
<dbReference type="AlphaFoldDB" id="A0A5C3Q404"/>
<name>A0A5C3Q404_9AGAR</name>
<proteinExistence type="predicted"/>
<keyword evidence="2" id="KW-1185">Reference proteome</keyword>
<dbReference type="EMBL" id="ML178856">
    <property type="protein sequence ID" value="TFK96692.1"/>
    <property type="molecule type" value="Genomic_DNA"/>
</dbReference>
<dbReference type="Proteomes" id="UP000305067">
    <property type="component" value="Unassembled WGS sequence"/>
</dbReference>
<dbReference type="Gene3D" id="1.20.120.1060">
    <property type="match status" value="1"/>
</dbReference>
<dbReference type="PANTHER" id="PTHR31252:SF11">
    <property type="entry name" value="DUF4419 DOMAIN-CONTAINING PROTEIN"/>
    <property type="match status" value="1"/>
</dbReference>
<organism evidence="1 2">
    <name type="scientific">Pterulicium gracile</name>
    <dbReference type="NCBI Taxonomy" id="1884261"/>
    <lineage>
        <taxon>Eukaryota</taxon>
        <taxon>Fungi</taxon>
        <taxon>Dikarya</taxon>
        <taxon>Basidiomycota</taxon>
        <taxon>Agaricomycotina</taxon>
        <taxon>Agaricomycetes</taxon>
        <taxon>Agaricomycetidae</taxon>
        <taxon>Agaricales</taxon>
        <taxon>Pleurotineae</taxon>
        <taxon>Pterulaceae</taxon>
        <taxon>Pterulicium</taxon>
    </lineage>
</organism>
<reference evidence="1 2" key="1">
    <citation type="journal article" date="2019" name="Nat. Ecol. Evol.">
        <title>Megaphylogeny resolves global patterns of mushroom evolution.</title>
        <authorList>
            <person name="Varga T."/>
            <person name="Krizsan K."/>
            <person name="Foldi C."/>
            <person name="Dima B."/>
            <person name="Sanchez-Garcia M."/>
            <person name="Sanchez-Ramirez S."/>
            <person name="Szollosi G.J."/>
            <person name="Szarkandi J.G."/>
            <person name="Papp V."/>
            <person name="Albert L."/>
            <person name="Andreopoulos W."/>
            <person name="Angelini C."/>
            <person name="Antonin V."/>
            <person name="Barry K.W."/>
            <person name="Bougher N.L."/>
            <person name="Buchanan P."/>
            <person name="Buyck B."/>
            <person name="Bense V."/>
            <person name="Catcheside P."/>
            <person name="Chovatia M."/>
            <person name="Cooper J."/>
            <person name="Damon W."/>
            <person name="Desjardin D."/>
            <person name="Finy P."/>
            <person name="Geml J."/>
            <person name="Haridas S."/>
            <person name="Hughes K."/>
            <person name="Justo A."/>
            <person name="Karasinski D."/>
            <person name="Kautmanova I."/>
            <person name="Kiss B."/>
            <person name="Kocsube S."/>
            <person name="Kotiranta H."/>
            <person name="LaButti K.M."/>
            <person name="Lechner B.E."/>
            <person name="Liimatainen K."/>
            <person name="Lipzen A."/>
            <person name="Lukacs Z."/>
            <person name="Mihaltcheva S."/>
            <person name="Morgado L.N."/>
            <person name="Niskanen T."/>
            <person name="Noordeloos M.E."/>
            <person name="Ohm R.A."/>
            <person name="Ortiz-Santana B."/>
            <person name="Ovrebo C."/>
            <person name="Racz N."/>
            <person name="Riley R."/>
            <person name="Savchenko A."/>
            <person name="Shiryaev A."/>
            <person name="Soop K."/>
            <person name="Spirin V."/>
            <person name="Szebenyi C."/>
            <person name="Tomsovsky M."/>
            <person name="Tulloss R.E."/>
            <person name="Uehling J."/>
            <person name="Grigoriev I.V."/>
            <person name="Vagvolgyi C."/>
            <person name="Papp T."/>
            <person name="Martin F.M."/>
            <person name="Miettinen O."/>
            <person name="Hibbett D.S."/>
            <person name="Nagy L.G."/>
        </authorList>
    </citation>
    <scope>NUCLEOTIDE SEQUENCE [LARGE SCALE GENOMIC DNA]</scope>
    <source>
        <strain evidence="1 2">CBS 309.79</strain>
    </source>
</reference>
<dbReference type="Pfam" id="PF14388">
    <property type="entry name" value="DUF4419"/>
    <property type="match status" value="1"/>
</dbReference>
<gene>
    <name evidence="1" type="ORF">BDV98DRAFT_515166</name>
</gene>
<evidence type="ECO:0000313" key="2">
    <source>
        <dbReference type="Proteomes" id="UP000305067"/>
    </source>
</evidence>
<sequence>MPVTFSLSSHPAEPVQPPYNPIQDPEGLLNATWGSTGKCKEFLQSTFSGEKTTTRDFSKIAPKDNGFVHTVVEAYNQHHHLVFRPDDVWIAILGQFNFYVNAHAEELRQHFVAHEGKKTLEIQASGTRYTVDFGHLAKQMSQLIHENVVDKDLKDWILPNFSTTTHNDTVVSSVLMMSTLKAYFEYKMMLMCGLPAVTLLGTKEDWTSLLSRLDKFSSFGAEPTAFAALLRPILTRFVESFDEGEKDLEFWGKICHWRSGGSGPSYLSGWITAFTSWSSEGKWQGPPLDPTTELTPPEGTLSLELDGTRYSHLDTSDIPNGYCEVDVLLDDNGEQFKCLMVSGHVGREAGGENGEEVRPVGAWFMFVKG</sequence>
<evidence type="ECO:0008006" key="3">
    <source>
        <dbReference type="Google" id="ProtNLM"/>
    </source>
</evidence>
<dbReference type="OrthoDB" id="9978173at2759"/>
<dbReference type="InterPro" id="IPR025533">
    <property type="entry name" value="DUF4419"/>
</dbReference>
<dbReference type="STRING" id="1884261.A0A5C3Q404"/>
<accession>A0A5C3Q404</accession>
<protein>
    <recommendedName>
        <fullName evidence="3">DUF4419 domain-containing protein</fullName>
    </recommendedName>
</protein>